<keyword evidence="2" id="KW-1185">Reference proteome</keyword>
<evidence type="ECO:0000313" key="2">
    <source>
        <dbReference type="Proteomes" id="UP000557392"/>
    </source>
</evidence>
<evidence type="ECO:0000313" key="1">
    <source>
        <dbReference type="EMBL" id="MBB4097453.1"/>
    </source>
</evidence>
<dbReference type="EMBL" id="JACIEH010000001">
    <property type="protein sequence ID" value="MBB4097453.1"/>
    <property type="molecule type" value="Genomic_DNA"/>
</dbReference>
<reference evidence="1 2" key="1">
    <citation type="submission" date="2020-08" db="EMBL/GenBank/DDBJ databases">
        <title>Genomic Encyclopedia of Type Strains, Phase IV (KMG-IV): sequencing the most valuable type-strain genomes for metagenomic binning, comparative biology and taxonomic classification.</title>
        <authorList>
            <person name="Goeker M."/>
        </authorList>
    </citation>
    <scope>NUCLEOTIDE SEQUENCE [LARGE SCALE GENOMIC DNA]</scope>
    <source>
        <strain evidence="1 2">DSM 101806</strain>
    </source>
</reference>
<proteinExistence type="predicted"/>
<comment type="caution">
    <text evidence="1">The sequence shown here is derived from an EMBL/GenBank/DDBJ whole genome shotgun (WGS) entry which is preliminary data.</text>
</comment>
<name>A0A7W6JQ69_9SPHN</name>
<dbReference type="AlphaFoldDB" id="A0A7W6JQ69"/>
<dbReference type="RefSeq" id="WP_246425899.1">
    <property type="nucleotide sequence ID" value="NZ_JACIEH010000001.1"/>
</dbReference>
<gene>
    <name evidence="1" type="ORF">GGR46_000986</name>
</gene>
<protein>
    <submittedName>
        <fullName evidence="1">Uncharacterized protein</fullName>
    </submittedName>
</protein>
<sequence length="212" mass="23773">MTMKHLEERWFRTDEASDVAGSVRHAIRSAPLVQQDPQAIKWLMLALHSALQGACVCHLTTTAQPFGALAKKSADEWWRYLNGGNREPDAKQPAIQIMALPDLLKAIRKPNSIGSGAQEPGIVLSDVELAWLRRLHDQIRNQFIHFAPMGWSIEISGVPEFGSLVGRIIVAMLDGGWAFRRLERDEAISLRHDAEHLRTPEWLTVTSTTPDK</sequence>
<dbReference type="Proteomes" id="UP000557392">
    <property type="component" value="Unassembled WGS sequence"/>
</dbReference>
<organism evidence="1 2">
    <name type="scientific">Sphingomonas kyeonggiensis</name>
    <dbReference type="NCBI Taxonomy" id="1268553"/>
    <lineage>
        <taxon>Bacteria</taxon>
        <taxon>Pseudomonadati</taxon>
        <taxon>Pseudomonadota</taxon>
        <taxon>Alphaproteobacteria</taxon>
        <taxon>Sphingomonadales</taxon>
        <taxon>Sphingomonadaceae</taxon>
        <taxon>Sphingomonas</taxon>
    </lineage>
</organism>
<accession>A0A7W6JQ69</accession>